<dbReference type="SUPFAM" id="SSF103190">
    <property type="entry name" value="Sensory domain-like"/>
    <property type="match status" value="1"/>
</dbReference>
<dbReference type="InterPro" id="IPR036097">
    <property type="entry name" value="HisK_dim/P_sf"/>
</dbReference>
<dbReference type="GO" id="GO:0005886">
    <property type="term" value="C:plasma membrane"/>
    <property type="evidence" value="ECO:0007669"/>
    <property type="project" value="UniProtKB-SubCell"/>
</dbReference>
<evidence type="ECO:0000256" key="9">
    <source>
        <dbReference type="ARBA" id="ARBA00022989"/>
    </source>
</evidence>
<keyword evidence="9 11" id="KW-1133">Transmembrane helix</keyword>
<evidence type="ECO:0000256" key="5">
    <source>
        <dbReference type="ARBA" id="ARBA00022553"/>
    </source>
</evidence>
<keyword evidence="5" id="KW-0597">Phosphoprotein</keyword>
<evidence type="ECO:0000256" key="4">
    <source>
        <dbReference type="ARBA" id="ARBA00022475"/>
    </source>
</evidence>
<dbReference type="PANTHER" id="PTHR45453:SF1">
    <property type="entry name" value="PHOSPHATE REGULON SENSOR PROTEIN PHOR"/>
    <property type="match status" value="1"/>
</dbReference>
<accession>A0A9D2PFS1</accession>
<name>A0A9D2PFS1_9FIRM</name>
<keyword evidence="6" id="KW-0808">Transferase</keyword>
<dbReference type="InterPro" id="IPR005467">
    <property type="entry name" value="His_kinase_dom"/>
</dbReference>
<reference evidence="13" key="1">
    <citation type="journal article" date="2021" name="PeerJ">
        <title>Extensive microbial diversity within the chicken gut microbiome revealed by metagenomics and culture.</title>
        <authorList>
            <person name="Gilroy R."/>
            <person name="Ravi A."/>
            <person name="Getino M."/>
            <person name="Pursley I."/>
            <person name="Horton D.L."/>
            <person name="Alikhan N.F."/>
            <person name="Baker D."/>
            <person name="Gharbi K."/>
            <person name="Hall N."/>
            <person name="Watson M."/>
            <person name="Adriaenssens E.M."/>
            <person name="Foster-Nyarko E."/>
            <person name="Jarju S."/>
            <person name="Secka A."/>
            <person name="Antonio M."/>
            <person name="Oren A."/>
            <person name="Chaudhuri R.R."/>
            <person name="La Ragione R."/>
            <person name="Hildebrand F."/>
            <person name="Pallen M.J."/>
        </authorList>
    </citation>
    <scope>NUCLEOTIDE SEQUENCE</scope>
    <source>
        <strain evidence="13">ChiSjej3B21-8574</strain>
    </source>
</reference>
<dbReference type="InterPro" id="IPR036890">
    <property type="entry name" value="HATPase_C_sf"/>
</dbReference>
<dbReference type="InterPro" id="IPR029151">
    <property type="entry name" value="Sensor-like_sf"/>
</dbReference>
<dbReference type="InterPro" id="IPR004358">
    <property type="entry name" value="Sig_transdc_His_kin-like_C"/>
</dbReference>
<dbReference type="InterPro" id="IPR003661">
    <property type="entry name" value="HisK_dim/P_dom"/>
</dbReference>
<evidence type="ECO:0000256" key="1">
    <source>
        <dbReference type="ARBA" id="ARBA00000085"/>
    </source>
</evidence>
<dbReference type="SMART" id="SM00388">
    <property type="entry name" value="HisKA"/>
    <property type="match status" value="1"/>
</dbReference>
<dbReference type="SUPFAM" id="SSF47384">
    <property type="entry name" value="Homodimeric domain of signal transducing histidine kinase"/>
    <property type="match status" value="1"/>
</dbReference>
<dbReference type="InterPro" id="IPR003594">
    <property type="entry name" value="HATPase_dom"/>
</dbReference>
<sequence length="466" mass="53035">MKFTIFISVFALSVLISVLFSKFLNDAYNEKAFNQKVDSVEAQCRWLANQVVGVDFILNDSSNALSSQTNELAASMNGRIIIIKKNYKIIKDTHTDFQEKYFLNNDVLRIMEGREERIVNEEGDYIEIMCPIYSAGSEDGEVFGAVIATVPRDDLMAAGIEMEQRRNMLLVAFIIVGLTFSVILSYLLTRDLKKIQHDVNFIAMGHEDETIREVGFLEIRRIVSRFNEILGRMQVLEDSRKEFVSNVSHELKTPMTSMKVLADSLLQQGDQVPAELYREFMSDMVKEIDRENVIISDLLSLVKMDKKASKLEISNVDINELLQIIMKRLKPIAAQRNIELIFESFRPVTAEIDEVKLTLALSNLIENGIKYNKDNGYVRVSVNADHKYFYVKVADNGVGIPEDCQDRVFDRFFRVDKARSRDTGGTGLGLSITQNAVLMHKGEIKLYSRLGEGTTFTVRIPLKYNA</sequence>
<dbReference type="CDD" id="cd00075">
    <property type="entry name" value="HATPase"/>
    <property type="match status" value="1"/>
</dbReference>
<dbReference type="Gene3D" id="3.30.565.10">
    <property type="entry name" value="Histidine kinase-like ATPase, C-terminal domain"/>
    <property type="match status" value="1"/>
</dbReference>
<reference evidence="13" key="2">
    <citation type="submission" date="2021-04" db="EMBL/GenBank/DDBJ databases">
        <authorList>
            <person name="Gilroy R."/>
        </authorList>
    </citation>
    <scope>NUCLEOTIDE SEQUENCE</scope>
    <source>
        <strain evidence="13">ChiSjej3B21-8574</strain>
    </source>
</reference>
<comment type="caution">
    <text evidence="13">The sequence shown here is derived from an EMBL/GenBank/DDBJ whole genome shotgun (WGS) entry which is preliminary data.</text>
</comment>
<feature type="transmembrane region" description="Helical" evidence="11">
    <location>
        <begin position="168"/>
        <end position="188"/>
    </location>
</feature>
<keyword evidence="4" id="KW-1003">Cell membrane</keyword>
<dbReference type="GO" id="GO:0000155">
    <property type="term" value="F:phosphorelay sensor kinase activity"/>
    <property type="evidence" value="ECO:0007669"/>
    <property type="project" value="InterPro"/>
</dbReference>
<dbReference type="Pfam" id="PF00512">
    <property type="entry name" value="HisKA"/>
    <property type="match status" value="1"/>
</dbReference>
<dbReference type="PRINTS" id="PR00344">
    <property type="entry name" value="BCTRLSENSOR"/>
</dbReference>
<dbReference type="SMART" id="SM00387">
    <property type="entry name" value="HATPase_c"/>
    <property type="match status" value="1"/>
</dbReference>
<dbReference type="EC" id="2.7.13.3" evidence="3"/>
<dbReference type="EMBL" id="DWWD01000021">
    <property type="protein sequence ID" value="HJC49877.1"/>
    <property type="molecule type" value="Genomic_DNA"/>
</dbReference>
<evidence type="ECO:0000256" key="3">
    <source>
        <dbReference type="ARBA" id="ARBA00012438"/>
    </source>
</evidence>
<dbReference type="PANTHER" id="PTHR45453">
    <property type="entry name" value="PHOSPHATE REGULON SENSOR PROTEIN PHOR"/>
    <property type="match status" value="1"/>
</dbReference>
<evidence type="ECO:0000256" key="8">
    <source>
        <dbReference type="ARBA" id="ARBA00022777"/>
    </source>
</evidence>
<comment type="subcellular location">
    <subcellularLocation>
        <location evidence="2">Cell membrane</location>
        <topology evidence="2">Multi-pass membrane protein</topology>
    </subcellularLocation>
</comment>
<evidence type="ECO:0000256" key="11">
    <source>
        <dbReference type="SAM" id="Phobius"/>
    </source>
</evidence>
<dbReference type="AlphaFoldDB" id="A0A9D2PFS1"/>
<protein>
    <recommendedName>
        <fullName evidence="3">histidine kinase</fullName>
        <ecNumber evidence="3">2.7.13.3</ecNumber>
    </recommendedName>
</protein>
<gene>
    <name evidence="13" type="ORF">H9754_04740</name>
</gene>
<evidence type="ECO:0000256" key="7">
    <source>
        <dbReference type="ARBA" id="ARBA00022692"/>
    </source>
</evidence>
<keyword evidence="8 13" id="KW-0418">Kinase</keyword>
<dbReference type="Pfam" id="PF02518">
    <property type="entry name" value="HATPase_c"/>
    <property type="match status" value="1"/>
</dbReference>
<keyword evidence="7 11" id="KW-0812">Transmembrane</keyword>
<dbReference type="PROSITE" id="PS50109">
    <property type="entry name" value="HIS_KIN"/>
    <property type="match status" value="1"/>
</dbReference>
<evidence type="ECO:0000313" key="14">
    <source>
        <dbReference type="Proteomes" id="UP000823904"/>
    </source>
</evidence>
<keyword evidence="10" id="KW-0902">Two-component regulatory system</keyword>
<evidence type="ECO:0000256" key="6">
    <source>
        <dbReference type="ARBA" id="ARBA00022679"/>
    </source>
</evidence>
<evidence type="ECO:0000256" key="2">
    <source>
        <dbReference type="ARBA" id="ARBA00004651"/>
    </source>
</evidence>
<dbReference type="FunFam" id="3.30.565.10:FF:000006">
    <property type="entry name" value="Sensor histidine kinase WalK"/>
    <property type="match status" value="1"/>
</dbReference>
<feature type="domain" description="Histidine kinase" evidence="12">
    <location>
        <begin position="246"/>
        <end position="464"/>
    </location>
</feature>
<dbReference type="InterPro" id="IPR050351">
    <property type="entry name" value="BphY/WalK/GraS-like"/>
</dbReference>
<dbReference type="Gene3D" id="1.10.287.130">
    <property type="match status" value="1"/>
</dbReference>
<evidence type="ECO:0000256" key="10">
    <source>
        <dbReference type="ARBA" id="ARBA00023012"/>
    </source>
</evidence>
<organism evidence="13 14">
    <name type="scientific">Candidatus Anaerostipes avistercoris</name>
    <dbReference type="NCBI Taxonomy" id="2838462"/>
    <lineage>
        <taxon>Bacteria</taxon>
        <taxon>Bacillati</taxon>
        <taxon>Bacillota</taxon>
        <taxon>Clostridia</taxon>
        <taxon>Lachnospirales</taxon>
        <taxon>Lachnospiraceae</taxon>
        <taxon>Anaerostipes</taxon>
    </lineage>
</organism>
<dbReference type="CDD" id="cd00082">
    <property type="entry name" value="HisKA"/>
    <property type="match status" value="1"/>
</dbReference>
<evidence type="ECO:0000313" key="13">
    <source>
        <dbReference type="EMBL" id="HJC49877.1"/>
    </source>
</evidence>
<dbReference type="Proteomes" id="UP000823904">
    <property type="component" value="Unassembled WGS sequence"/>
</dbReference>
<keyword evidence="11" id="KW-0472">Membrane</keyword>
<proteinExistence type="predicted"/>
<evidence type="ECO:0000259" key="12">
    <source>
        <dbReference type="PROSITE" id="PS50109"/>
    </source>
</evidence>
<comment type="catalytic activity">
    <reaction evidence="1">
        <text>ATP + protein L-histidine = ADP + protein N-phospho-L-histidine.</text>
        <dbReference type="EC" id="2.7.13.3"/>
    </reaction>
</comment>
<dbReference type="GO" id="GO:0004721">
    <property type="term" value="F:phosphoprotein phosphatase activity"/>
    <property type="evidence" value="ECO:0007669"/>
    <property type="project" value="TreeGrafter"/>
</dbReference>
<dbReference type="GO" id="GO:0016036">
    <property type="term" value="P:cellular response to phosphate starvation"/>
    <property type="evidence" value="ECO:0007669"/>
    <property type="project" value="TreeGrafter"/>
</dbReference>
<dbReference type="SUPFAM" id="SSF55874">
    <property type="entry name" value="ATPase domain of HSP90 chaperone/DNA topoisomerase II/histidine kinase"/>
    <property type="match status" value="1"/>
</dbReference>